<proteinExistence type="predicted"/>
<keyword evidence="2" id="KW-1185">Reference proteome</keyword>
<dbReference type="Proteomes" id="UP000658278">
    <property type="component" value="Unassembled WGS sequence"/>
</dbReference>
<sequence length="59" mass="6824">MNIERIVHVTDPEVHQEPAKQMTGYETEQSIEQELFEKGIRAAGSEQRMRAEIQDTHEA</sequence>
<comment type="caution">
    <text evidence="1">The sequence shown here is derived from an EMBL/GenBank/DDBJ whole genome shotgun (WGS) entry which is preliminary data.</text>
</comment>
<evidence type="ECO:0000313" key="2">
    <source>
        <dbReference type="Proteomes" id="UP000658278"/>
    </source>
</evidence>
<evidence type="ECO:0000313" key="1">
    <source>
        <dbReference type="EMBL" id="MBK1826668.1"/>
    </source>
</evidence>
<dbReference type="RefSeq" id="WP_200277839.1">
    <property type="nucleotide sequence ID" value="NZ_JAENII010000004.1"/>
</dbReference>
<gene>
    <name evidence="1" type="ORF">JIN81_06535</name>
</gene>
<protein>
    <submittedName>
        <fullName evidence="1">Uncharacterized protein</fullName>
    </submittedName>
</protein>
<organism evidence="1 2">
    <name type="scientific">Haloferula rosea</name>
    <dbReference type="NCBI Taxonomy" id="490093"/>
    <lineage>
        <taxon>Bacteria</taxon>
        <taxon>Pseudomonadati</taxon>
        <taxon>Verrucomicrobiota</taxon>
        <taxon>Verrucomicrobiia</taxon>
        <taxon>Verrucomicrobiales</taxon>
        <taxon>Verrucomicrobiaceae</taxon>
        <taxon>Haloferula</taxon>
    </lineage>
</organism>
<dbReference type="EMBL" id="JAENII010000004">
    <property type="protein sequence ID" value="MBK1826668.1"/>
    <property type="molecule type" value="Genomic_DNA"/>
</dbReference>
<accession>A0A934VAT5</accession>
<reference evidence="1" key="1">
    <citation type="submission" date="2021-01" db="EMBL/GenBank/DDBJ databases">
        <title>Modified the classification status of verrucomicrobia.</title>
        <authorList>
            <person name="Feng X."/>
        </authorList>
    </citation>
    <scope>NUCLEOTIDE SEQUENCE</scope>
    <source>
        <strain evidence="1">KCTC 22201</strain>
    </source>
</reference>
<dbReference type="AlphaFoldDB" id="A0A934VAT5"/>
<name>A0A934VAT5_9BACT</name>